<protein>
    <submittedName>
        <fullName evidence="3">Uncharacterized protein</fullName>
    </submittedName>
</protein>
<dbReference type="EMBL" id="FSQT01000002">
    <property type="protein sequence ID" value="SIN44577.1"/>
    <property type="molecule type" value="Genomic_DNA"/>
</dbReference>
<dbReference type="STRING" id="709881.SAMN04489832_7289"/>
<feature type="transmembrane region" description="Helical" evidence="2">
    <location>
        <begin position="224"/>
        <end position="244"/>
    </location>
</feature>
<keyword evidence="2" id="KW-0812">Transmembrane</keyword>
<organism evidence="3 4">
    <name type="scientific">Micromonospora cremea</name>
    <dbReference type="NCBI Taxonomy" id="709881"/>
    <lineage>
        <taxon>Bacteria</taxon>
        <taxon>Bacillati</taxon>
        <taxon>Actinomycetota</taxon>
        <taxon>Actinomycetes</taxon>
        <taxon>Micromonosporales</taxon>
        <taxon>Micromonosporaceae</taxon>
        <taxon>Micromonospora</taxon>
    </lineage>
</organism>
<evidence type="ECO:0000313" key="4">
    <source>
        <dbReference type="Proteomes" id="UP000185124"/>
    </source>
</evidence>
<evidence type="ECO:0000256" key="2">
    <source>
        <dbReference type="SAM" id="Phobius"/>
    </source>
</evidence>
<gene>
    <name evidence="3" type="ORF">SAMN04489832_7289</name>
</gene>
<name>A0A1N6BEC0_9ACTN</name>
<dbReference type="Proteomes" id="UP000185124">
    <property type="component" value="Unassembled WGS sequence"/>
</dbReference>
<reference evidence="4" key="1">
    <citation type="submission" date="2016-12" db="EMBL/GenBank/DDBJ databases">
        <authorList>
            <person name="Varghese N."/>
            <person name="Submissions S."/>
        </authorList>
    </citation>
    <scope>NUCLEOTIDE SEQUENCE [LARGE SCALE GENOMIC DNA]</scope>
    <source>
        <strain evidence="4">DSM 45599</strain>
    </source>
</reference>
<keyword evidence="4" id="KW-1185">Reference proteome</keyword>
<evidence type="ECO:0000256" key="1">
    <source>
        <dbReference type="SAM" id="MobiDB-lite"/>
    </source>
</evidence>
<dbReference type="AlphaFoldDB" id="A0A1N6BEC0"/>
<feature type="region of interest" description="Disordered" evidence="1">
    <location>
        <begin position="36"/>
        <end position="62"/>
    </location>
</feature>
<accession>A0A1N6BEC0</accession>
<keyword evidence="2" id="KW-0472">Membrane</keyword>
<sequence length="264" mass="28271">MSDKGQLPIASSNRRAIDRHGSAFPGLMVRGIDRKIQSPRSRRHADASAFATASRGAGPHRHLPRQNTWAYGAKVLPVRAFGTAVRLAAILRCESIFGCDPLTPADRLDDEEKKAECLVENAGKKITTGKQAECYANEYIGLHLKNMAGGKTYADLGEPQSQLREQVAKVQQTNDPALADLQKQLAEVNAQRDTVFKGETLRGLLLTSYGFSEMGVKAGQAATAMYLGAALLLLLSLAGLVHAIRTPPSEAFAAPAPQPADTVA</sequence>
<evidence type="ECO:0000313" key="3">
    <source>
        <dbReference type="EMBL" id="SIN44577.1"/>
    </source>
</evidence>
<proteinExistence type="predicted"/>
<keyword evidence="2" id="KW-1133">Transmembrane helix</keyword>